<feature type="transmembrane region" description="Helical" evidence="8">
    <location>
        <begin position="405"/>
        <end position="425"/>
    </location>
</feature>
<dbReference type="InterPro" id="IPR007059">
    <property type="entry name" value="DmsC"/>
</dbReference>
<evidence type="ECO:0000259" key="9">
    <source>
        <dbReference type="PROSITE" id="PS51379"/>
    </source>
</evidence>
<keyword evidence="2" id="KW-0004">4Fe-4S</keyword>
<keyword evidence="3" id="KW-0479">Metal-binding</keyword>
<keyword evidence="8" id="KW-0812">Transmembrane</keyword>
<feature type="transmembrane region" description="Helical" evidence="8">
    <location>
        <begin position="524"/>
        <end position="543"/>
    </location>
</feature>
<evidence type="ECO:0000313" key="10">
    <source>
        <dbReference type="EMBL" id="OGI38268.1"/>
    </source>
</evidence>
<dbReference type="Pfam" id="PF04976">
    <property type="entry name" value="DmsC"/>
    <property type="match status" value="1"/>
</dbReference>
<dbReference type="PROSITE" id="PS51379">
    <property type="entry name" value="4FE4S_FER_2"/>
    <property type="match status" value="3"/>
</dbReference>
<sequence length="614" mass="66422">MNDLSTFRQESRYALLREARRLVTTNQHHTPLKLNETHPRAARGALIVNGRPSHSDNPQRHMQHGFHFNADNCIACHACESACSEKNNLPPHLAFRKVGYIEGGSYPDVVRLNISMACNHCEDPVCLKACPTRAYTKYAEYGAVLQDPNICFGCGYCTWVCPYNAPQLDPVNGQVEKCNMCVDRLEQGLKPACVAACLGNALDFGVIEDLPDVREQVKHAIPGFPDPTISRPNIRFQQTRALPPDFTRPDGVPIHYQKDDQGQAQYRTKTRHASAPAGWGIAKLSSRENPLVAFTLLSQGVVGAFLALVALPTLPLPGAAELQRAASGVVGTGLLFGLLGLLGVALLLSATHLGKTRYFYRGFNNLRHSWLSREAAALAGFFGALGGYTLLTAFAPLAALFPSGLAPLAGTLAAVLGVTAIDCMARIYRIKARPFWNHWHTNAAFFASLLILGGLGVGLTLGVAEYVAGRDAAALSSLLAGCALLGFVLQGAALAAHQRSLRSRGAEADVSRVQMLTTYGRSYATRWASLVVLASGTFTLLLWTPPGPWAPIAWAAMFALALVHEIVGRALFYVLVTPTTMPGAFFWNNKYFEQHARQTGLAAMPQVGVVPYVH</sequence>
<evidence type="ECO:0000256" key="3">
    <source>
        <dbReference type="ARBA" id="ARBA00022723"/>
    </source>
</evidence>
<evidence type="ECO:0000256" key="1">
    <source>
        <dbReference type="ARBA" id="ARBA00022448"/>
    </source>
</evidence>
<feature type="transmembrane region" description="Helical" evidence="8">
    <location>
        <begin position="334"/>
        <end position="354"/>
    </location>
</feature>
<feature type="transmembrane region" description="Helical" evidence="8">
    <location>
        <begin position="375"/>
        <end position="399"/>
    </location>
</feature>
<feature type="domain" description="4Fe-4S ferredoxin-type" evidence="9">
    <location>
        <begin position="64"/>
        <end position="94"/>
    </location>
</feature>
<keyword evidence="1" id="KW-0813">Transport</keyword>
<evidence type="ECO:0000256" key="5">
    <source>
        <dbReference type="ARBA" id="ARBA00022982"/>
    </source>
</evidence>
<dbReference type="GO" id="GO:0016020">
    <property type="term" value="C:membrane"/>
    <property type="evidence" value="ECO:0007669"/>
    <property type="project" value="InterPro"/>
</dbReference>
<dbReference type="GO" id="GO:0019645">
    <property type="term" value="P:anaerobic electron transport chain"/>
    <property type="evidence" value="ECO:0007669"/>
    <property type="project" value="InterPro"/>
</dbReference>
<keyword evidence="4" id="KW-0677">Repeat</keyword>
<dbReference type="AlphaFoldDB" id="A0A1F6SZB7"/>
<evidence type="ECO:0000256" key="8">
    <source>
        <dbReference type="SAM" id="Phobius"/>
    </source>
</evidence>
<feature type="transmembrane region" description="Helical" evidence="8">
    <location>
        <begin position="445"/>
        <end position="468"/>
    </location>
</feature>
<evidence type="ECO:0000256" key="2">
    <source>
        <dbReference type="ARBA" id="ARBA00022485"/>
    </source>
</evidence>
<dbReference type="CDD" id="cd16371">
    <property type="entry name" value="DMSOR_beta_like"/>
    <property type="match status" value="1"/>
</dbReference>
<evidence type="ECO:0000256" key="6">
    <source>
        <dbReference type="ARBA" id="ARBA00023004"/>
    </source>
</evidence>
<feature type="transmembrane region" description="Helical" evidence="8">
    <location>
        <begin position="474"/>
        <end position="496"/>
    </location>
</feature>
<dbReference type="EMBL" id="MFSR01000079">
    <property type="protein sequence ID" value="OGI38268.1"/>
    <property type="molecule type" value="Genomic_DNA"/>
</dbReference>
<comment type="caution">
    <text evidence="10">The sequence shown here is derived from an EMBL/GenBank/DDBJ whole genome shotgun (WGS) entry which is preliminary data.</text>
</comment>
<dbReference type="InterPro" id="IPR017896">
    <property type="entry name" value="4Fe4S_Fe-S-bd"/>
</dbReference>
<feature type="domain" description="4Fe-4S ferredoxin-type" evidence="9">
    <location>
        <begin position="142"/>
        <end position="171"/>
    </location>
</feature>
<keyword evidence="7" id="KW-0411">Iron-sulfur</keyword>
<proteinExistence type="predicted"/>
<dbReference type="Gene3D" id="3.30.70.20">
    <property type="match status" value="2"/>
</dbReference>
<evidence type="ECO:0000256" key="4">
    <source>
        <dbReference type="ARBA" id="ARBA00022737"/>
    </source>
</evidence>
<dbReference type="InterPro" id="IPR017900">
    <property type="entry name" value="4Fe4S_Fe_S_CS"/>
</dbReference>
<name>A0A1F6SZB7_9PROT</name>
<evidence type="ECO:0000313" key="11">
    <source>
        <dbReference type="Proteomes" id="UP000179334"/>
    </source>
</evidence>
<dbReference type="InterPro" id="IPR050954">
    <property type="entry name" value="ET_IronSulfur_Cluster-Binding"/>
</dbReference>
<organism evidence="10 11">
    <name type="scientific">Candidatus Muproteobacteria bacterium RBG_16_64_10</name>
    <dbReference type="NCBI Taxonomy" id="1817757"/>
    <lineage>
        <taxon>Bacteria</taxon>
        <taxon>Pseudomonadati</taxon>
        <taxon>Pseudomonadota</taxon>
        <taxon>Candidatus Muproteobacteria</taxon>
    </lineage>
</organism>
<dbReference type="PANTHER" id="PTHR43177:SF5">
    <property type="entry name" value="ANAEROBIC DIMETHYL SULFOXIDE REDUCTASE CHAIN B-RELATED"/>
    <property type="match status" value="1"/>
</dbReference>
<feature type="domain" description="4Fe-4S ferredoxin-type" evidence="9">
    <location>
        <begin position="108"/>
        <end position="140"/>
    </location>
</feature>
<accession>A0A1F6SZB7</accession>
<gene>
    <name evidence="10" type="ORF">A2V91_02425</name>
</gene>
<dbReference type="SUPFAM" id="SSF54862">
    <property type="entry name" value="4Fe-4S ferredoxins"/>
    <property type="match status" value="1"/>
</dbReference>
<feature type="transmembrane region" description="Helical" evidence="8">
    <location>
        <begin position="291"/>
        <end position="314"/>
    </location>
</feature>
<keyword evidence="5" id="KW-0249">Electron transport</keyword>
<keyword evidence="8" id="KW-1133">Transmembrane helix</keyword>
<dbReference type="PROSITE" id="PS00198">
    <property type="entry name" value="4FE4S_FER_1"/>
    <property type="match status" value="1"/>
</dbReference>
<reference evidence="10 11" key="1">
    <citation type="journal article" date="2016" name="Nat. Commun.">
        <title>Thousands of microbial genomes shed light on interconnected biogeochemical processes in an aquifer system.</title>
        <authorList>
            <person name="Anantharaman K."/>
            <person name="Brown C.T."/>
            <person name="Hug L.A."/>
            <person name="Sharon I."/>
            <person name="Castelle C.J."/>
            <person name="Probst A.J."/>
            <person name="Thomas B.C."/>
            <person name="Singh A."/>
            <person name="Wilkins M.J."/>
            <person name="Karaoz U."/>
            <person name="Brodie E.L."/>
            <person name="Williams K.H."/>
            <person name="Hubbard S.S."/>
            <person name="Banfield J.F."/>
        </authorList>
    </citation>
    <scope>NUCLEOTIDE SEQUENCE [LARGE SCALE GENOMIC DNA]</scope>
</reference>
<dbReference type="Proteomes" id="UP000179334">
    <property type="component" value="Unassembled WGS sequence"/>
</dbReference>
<evidence type="ECO:0000256" key="7">
    <source>
        <dbReference type="ARBA" id="ARBA00023014"/>
    </source>
</evidence>
<keyword evidence="6" id="KW-0408">Iron</keyword>
<dbReference type="PANTHER" id="PTHR43177">
    <property type="entry name" value="PROTEIN NRFC"/>
    <property type="match status" value="1"/>
</dbReference>
<dbReference type="GO" id="GO:0046872">
    <property type="term" value="F:metal ion binding"/>
    <property type="evidence" value="ECO:0007669"/>
    <property type="project" value="UniProtKB-KW"/>
</dbReference>
<feature type="transmembrane region" description="Helical" evidence="8">
    <location>
        <begin position="549"/>
        <end position="576"/>
    </location>
</feature>
<dbReference type="Pfam" id="PF13247">
    <property type="entry name" value="Fer4_11"/>
    <property type="match status" value="1"/>
</dbReference>
<keyword evidence="8" id="KW-0472">Membrane</keyword>
<protein>
    <recommendedName>
        <fullName evidence="9">4Fe-4S ferredoxin-type domain-containing protein</fullName>
    </recommendedName>
</protein>
<dbReference type="GO" id="GO:0051539">
    <property type="term" value="F:4 iron, 4 sulfur cluster binding"/>
    <property type="evidence" value="ECO:0007669"/>
    <property type="project" value="UniProtKB-KW"/>
</dbReference>